<dbReference type="EMBL" id="AMZH03014666">
    <property type="protein sequence ID" value="RRT47246.1"/>
    <property type="molecule type" value="Genomic_DNA"/>
</dbReference>
<name>A0A426Y659_ENSVE</name>
<accession>A0A426Y659</accession>
<dbReference type="Proteomes" id="UP000287651">
    <property type="component" value="Unassembled WGS sequence"/>
</dbReference>
<comment type="caution">
    <text evidence="1">The sequence shown here is derived from an EMBL/GenBank/DDBJ whole genome shotgun (WGS) entry which is preliminary data.</text>
</comment>
<organism evidence="1 2">
    <name type="scientific">Ensete ventricosum</name>
    <name type="common">Abyssinian banana</name>
    <name type="synonym">Musa ensete</name>
    <dbReference type="NCBI Taxonomy" id="4639"/>
    <lineage>
        <taxon>Eukaryota</taxon>
        <taxon>Viridiplantae</taxon>
        <taxon>Streptophyta</taxon>
        <taxon>Embryophyta</taxon>
        <taxon>Tracheophyta</taxon>
        <taxon>Spermatophyta</taxon>
        <taxon>Magnoliopsida</taxon>
        <taxon>Liliopsida</taxon>
        <taxon>Zingiberales</taxon>
        <taxon>Musaceae</taxon>
        <taxon>Ensete</taxon>
    </lineage>
</organism>
<protein>
    <submittedName>
        <fullName evidence="1">Uncharacterized protein</fullName>
    </submittedName>
</protein>
<dbReference type="AlphaFoldDB" id="A0A426Y659"/>
<evidence type="ECO:0000313" key="2">
    <source>
        <dbReference type="Proteomes" id="UP000287651"/>
    </source>
</evidence>
<gene>
    <name evidence="1" type="ORF">B296_00050766</name>
</gene>
<sequence>MPMEPLRVTPLPPLSPATALPSVVAALDCAQQQRCYCPTNHPSNPYPLPCSSFHPAKVTSSSLAGEAISASCFARDTAVTSSVESSAMLPAHCNLLAANIAPPLHIVGNLASFLSIGGRSFTIVDHCSHEATAPLPSQAPGGKRPPHQHWRRLLPLLLFTTISTTPLAPLLFCIAADPTESSRLAFSWDLMLLRSSLLHGAEVFYFDSSRRLPLLHLISTSRCYRRPRLLVVAQATAAATVLLFLC</sequence>
<proteinExistence type="predicted"/>
<reference evidence="1 2" key="1">
    <citation type="journal article" date="2014" name="Agronomy (Basel)">
        <title>A Draft Genome Sequence for Ensete ventricosum, the Drought-Tolerant Tree Against Hunger.</title>
        <authorList>
            <person name="Harrison J."/>
            <person name="Moore K.A."/>
            <person name="Paszkiewicz K."/>
            <person name="Jones T."/>
            <person name="Grant M."/>
            <person name="Ambacheew D."/>
            <person name="Muzemil S."/>
            <person name="Studholme D.J."/>
        </authorList>
    </citation>
    <scope>NUCLEOTIDE SEQUENCE [LARGE SCALE GENOMIC DNA]</scope>
</reference>
<evidence type="ECO:0000313" key="1">
    <source>
        <dbReference type="EMBL" id="RRT47246.1"/>
    </source>
</evidence>